<name>A0A915DZ68_9BILA</name>
<proteinExistence type="predicted"/>
<reference evidence="2" key="1">
    <citation type="submission" date="2022-11" db="UniProtKB">
        <authorList>
            <consortium name="WormBaseParasite"/>
        </authorList>
    </citation>
    <scope>IDENTIFICATION</scope>
</reference>
<evidence type="ECO:0000313" key="1">
    <source>
        <dbReference type="Proteomes" id="UP000887574"/>
    </source>
</evidence>
<accession>A0A915DZ68</accession>
<evidence type="ECO:0000313" key="2">
    <source>
        <dbReference type="WBParaSite" id="jg24492"/>
    </source>
</evidence>
<dbReference type="Proteomes" id="UP000887574">
    <property type="component" value="Unplaced"/>
</dbReference>
<sequence length="138" mass="14955">MERAHSMIEVSDLNIMISDFSSAKQSVSVSCTDGKTPFSPVTGLRTLSSSTLFDYGFYVKSSPVVEPVHAWEALQTCYSDEEEEESSNSAIQVVSAPVSSSAAMVDASPVVLSPVKMEEAEFPVSNSSIFYICYVWSS</sequence>
<dbReference type="WBParaSite" id="jg24492">
    <property type="protein sequence ID" value="jg24492"/>
    <property type="gene ID" value="jg24492"/>
</dbReference>
<organism evidence="1 2">
    <name type="scientific">Ditylenchus dipsaci</name>
    <dbReference type="NCBI Taxonomy" id="166011"/>
    <lineage>
        <taxon>Eukaryota</taxon>
        <taxon>Metazoa</taxon>
        <taxon>Ecdysozoa</taxon>
        <taxon>Nematoda</taxon>
        <taxon>Chromadorea</taxon>
        <taxon>Rhabditida</taxon>
        <taxon>Tylenchina</taxon>
        <taxon>Tylenchomorpha</taxon>
        <taxon>Sphaerularioidea</taxon>
        <taxon>Anguinidae</taxon>
        <taxon>Anguininae</taxon>
        <taxon>Ditylenchus</taxon>
    </lineage>
</organism>
<protein>
    <submittedName>
        <fullName evidence="2">Uncharacterized protein</fullName>
    </submittedName>
</protein>
<dbReference type="AlphaFoldDB" id="A0A915DZ68"/>
<keyword evidence="1" id="KW-1185">Reference proteome</keyword>